<dbReference type="InterPro" id="IPR014729">
    <property type="entry name" value="Rossmann-like_a/b/a_fold"/>
</dbReference>
<proteinExistence type="inferred from homology"/>
<comment type="similarity">
    <text evidence="1 2">Belongs to the universal stress protein A family.</text>
</comment>
<reference evidence="4 5" key="1">
    <citation type="journal article" date="2015" name="Genome Announc.">
        <title>Expanding the biotechnology potential of lactobacilli through comparative genomics of 213 strains and associated genera.</title>
        <authorList>
            <person name="Sun Z."/>
            <person name="Harris H.M."/>
            <person name="McCann A."/>
            <person name="Guo C."/>
            <person name="Argimon S."/>
            <person name="Zhang W."/>
            <person name="Yang X."/>
            <person name="Jeffery I.B."/>
            <person name="Cooney J.C."/>
            <person name="Kagawa T.F."/>
            <person name="Liu W."/>
            <person name="Song Y."/>
            <person name="Salvetti E."/>
            <person name="Wrobel A."/>
            <person name="Rasinkangas P."/>
            <person name="Parkhill J."/>
            <person name="Rea M.C."/>
            <person name="O'Sullivan O."/>
            <person name="Ritari J."/>
            <person name="Douillard F.P."/>
            <person name="Paul Ross R."/>
            <person name="Yang R."/>
            <person name="Briner A.E."/>
            <person name="Felis G.E."/>
            <person name="de Vos W.M."/>
            <person name="Barrangou R."/>
            <person name="Klaenhammer T.R."/>
            <person name="Caufield P.W."/>
            <person name="Cui Y."/>
            <person name="Zhang H."/>
            <person name="O'Toole P.W."/>
        </authorList>
    </citation>
    <scope>NUCLEOTIDE SEQUENCE [LARGE SCALE GENOMIC DNA]</scope>
    <source>
        <strain evidence="4 5">DSM 17757</strain>
    </source>
</reference>
<dbReference type="Proteomes" id="UP000051568">
    <property type="component" value="Unassembled WGS sequence"/>
</dbReference>
<accession>A0A0R2IVV2</accession>
<dbReference type="PATRIC" id="fig|319652.3.peg.1740"/>
<dbReference type="Pfam" id="PF00582">
    <property type="entry name" value="Usp"/>
    <property type="match status" value="1"/>
</dbReference>
<dbReference type="Gene3D" id="3.40.50.620">
    <property type="entry name" value="HUPs"/>
    <property type="match status" value="1"/>
</dbReference>
<dbReference type="InterPro" id="IPR006016">
    <property type="entry name" value="UspA"/>
</dbReference>
<organism evidence="4 5">
    <name type="scientific">Pediococcus cellicola</name>
    <dbReference type="NCBI Taxonomy" id="319652"/>
    <lineage>
        <taxon>Bacteria</taxon>
        <taxon>Bacillati</taxon>
        <taxon>Bacillota</taxon>
        <taxon>Bacilli</taxon>
        <taxon>Lactobacillales</taxon>
        <taxon>Lactobacillaceae</taxon>
        <taxon>Pediococcus</taxon>
    </lineage>
</organism>
<name>A0A0R2IVV2_9LACO</name>
<comment type="subcellular location">
    <subcellularLocation>
        <location evidence="2">Cytoplasm</location>
    </subcellularLocation>
</comment>
<dbReference type="RefSeq" id="WP_057751522.1">
    <property type="nucleotide sequence ID" value="NZ_BJVH01000009.1"/>
</dbReference>
<dbReference type="SUPFAM" id="SSF52402">
    <property type="entry name" value="Adenine nucleotide alpha hydrolases-like"/>
    <property type="match status" value="1"/>
</dbReference>
<dbReference type="AlphaFoldDB" id="A0A0R2IVV2"/>
<dbReference type="PANTHER" id="PTHR46268:SF6">
    <property type="entry name" value="UNIVERSAL STRESS PROTEIN UP12"/>
    <property type="match status" value="1"/>
</dbReference>
<dbReference type="InterPro" id="IPR006015">
    <property type="entry name" value="Universal_stress_UspA"/>
</dbReference>
<dbReference type="OrthoDB" id="9777884at2"/>
<gene>
    <name evidence="4" type="ORF">IV80_GL001717</name>
</gene>
<protein>
    <recommendedName>
        <fullName evidence="2">Universal stress protein</fullName>
    </recommendedName>
</protein>
<evidence type="ECO:0000313" key="4">
    <source>
        <dbReference type="EMBL" id="KRN65876.1"/>
    </source>
</evidence>
<dbReference type="EMBL" id="JQBR01000007">
    <property type="protein sequence ID" value="KRN65876.1"/>
    <property type="molecule type" value="Genomic_DNA"/>
</dbReference>
<evidence type="ECO:0000256" key="2">
    <source>
        <dbReference type="PIRNR" id="PIRNR006276"/>
    </source>
</evidence>
<dbReference type="PRINTS" id="PR01438">
    <property type="entry name" value="UNVRSLSTRESS"/>
</dbReference>
<sequence>MQYNRILVPVDGSKNAELAVTKAVFTAKRNSAHLDIISIIQTSRFLDVYGHMGSNTDYLDITYKRTKEYVEMLKERIHEKYQFDDVSISVESGNAAKIIAKMAPESFNDDLIMMGATGMSALQRTMIGSVADYVVRMAKCDVLLVRTDLSNKLQ</sequence>
<evidence type="ECO:0000259" key="3">
    <source>
        <dbReference type="Pfam" id="PF00582"/>
    </source>
</evidence>
<dbReference type="PIRSF" id="PIRSF006276">
    <property type="entry name" value="UspA"/>
    <property type="match status" value="1"/>
</dbReference>
<dbReference type="PANTHER" id="PTHR46268">
    <property type="entry name" value="STRESS RESPONSE PROTEIN NHAX"/>
    <property type="match status" value="1"/>
</dbReference>
<evidence type="ECO:0000256" key="1">
    <source>
        <dbReference type="ARBA" id="ARBA00008791"/>
    </source>
</evidence>
<evidence type="ECO:0000313" key="5">
    <source>
        <dbReference type="Proteomes" id="UP000051568"/>
    </source>
</evidence>
<keyword evidence="5" id="KW-1185">Reference proteome</keyword>
<dbReference type="GO" id="GO:0005737">
    <property type="term" value="C:cytoplasm"/>
    <property type="evidence" value="ECO:0007669"/>
    <property type="project" value="UniProtKB-SubCell"/>
</dbReference>
<comment type="caution">
    <text evidence="4">The sequence shown here is derived from an EMBL/GenBank/DDBJ whole genome shotgun (WGS) entry which is preliminary data.</text>
</comment>
<dbReference type="CDD" id="cd00293">
    <property type="entry name" value="USP-like"/>
    <property type="match status" value="1"/>
</dbReference>
<feature type="domain" description="UspA" evidence="3">
    <location>
        <begin position="3"/>
        <end position="146"/>
    </location>
</feature>
<dbReference type="STRING" id="319652.IV80_GL001717"/>
<keyword evidence="2" id="KW-0963">Cytoplasm</keyword>